<dbReference type="PROSITE" id="PS51375">
    <property type="entry name" value="PPR"/>
    <property type="match status" value="7"/>
</dbReference>
<dbReference type="InterPro" id="IPR002885">
    <property type="entry name" value="PPR_rpt"/>
</dbReference>
<sequence length="668" mass="74641">MTKIPFQRSSIPTPLRKTYSHILQECAIRRSEAGREAHAHMITSGFKPSIFVFNCLINMYLKSSNTHDALNVFKQMPHKDLVSYNSMIYQYSFTNSMPSALSLFNSMPIKDAISWNSLMAGYSQNGDHFKPLFLFKQMLETDVGPDHTSFAIVLKACATLEGFEQGIQVHGCAIQMGFNRDVVTGSALIGMYAKCGKLVFARRLFEELPERNWVSWSAMIAGYVLNEQGLNGLELFLEMQREEIGVSQSVYASVFRSIAGLLMLNLGFQFHGHAIKTGFFQDTIVGTSILDMYAKCERLDIAKLVFELLPQKNLQSWNALIVGFARSKQGFEALKFFRLLKRDGFKADAITLSGVLSACATLEALSQGSQIHTLSLKTSYGSDICVSNALLDMYAKCKSLEEACKVFGEMVYRDSVSWNAIITGYEQNGDDMETLSHYNLMLSYAMKPDEFTYGSVLKACSGLQTLKLGMEIHTRVIKSGLELDPFVGSALVDMYCKCGSLEDAENLHGRIEKQIVSWNAMISGFSQQKQSEESQKLFSEMLDLGLKPDNFTYATVLDTCANLATVGGKEALEIFERMKRENVKPNHATFVSVLRACGYVGLTEGGLGYFDSMVRDHGLSPQLEHYACLDEDFSWKLVRELLLECIVLSRLAAEMHTALKSIAQMNKL</sequence>
<dbReference type="Gene3D" id="1.25.40.10">
    <property type="entry name" value="Tetratricopeptide repeat domain"/>
    <property type="match status" value="6"/>
</dbReference>
<dbReference type="Gramene" id="ERN05800">
    <property type="protein sequence ID" value="ERN05800"/>
    <property type="gene ID" value="AMTR_s00006p00257350"/>
</dbReference>
<feature type="repeat" description="PPR" evidence="2">
    <location>
        <begin position="549"/>
        <end position="585"/>
    </location>
</feature>
<feature type="repeat" description="PPR" evidence="2">
    <location>
        <begin position="514"/>
        <end position="548"/>
    </location>
</feature>
<dbReference type="PANTHER" id="PTHR47926">
    <property type="entry name" value="PENTATRICOPEPTIDE REPEAT-CONTAINING PROTEIN"/>
    <property type="match status" value="1"/>
</dbReference>
<feature type="repeat" description="PPR" evidence="2">
    <location>
        <begin position="181"/>
        <end position="215"/>
    </location>
</feature>
<dbReference type="AlphaFoldDB" id="W1PFG3"/>
<keyword evidence="4" id="KW-1185">Reference proteome</keyword>
<dbReference type="InterPro" id="IPR046960">
    <property type="entry name" value="PPR_At4g14850-like_plant"/>
</dbReference>
<proteinExistence type="predicted"/>
<dbReference type="Proteomes" id="UP000017836">
    <property type="component" value="Unassembled WGS sequence"/>
</dbReference>
<gene>
    <name evidence="3" type="ORF">AMTR_s00006p00257350</name>
</gene>
<keyword evidence="1" id="KW-0677">Repeat</keyword>
<dbReference type="FunFam" id="1.25.40.10:FF:000669">
    <property type="entry name" value="Pentatricopeptide repeat-containing protein At4g33990"/>
    <property type="match status" value="1"/>
</dbReference>
<evidence type="ECO:0000256" key="1">
    <source>
        <dbReference type="ARBA" id="ARBA00022737"/>
    </source>
</evidence>
<dbReference type="FunFam" id="1.25.40.10:FF:000196">
    <property type="entry name" value="Pentatricopeptide repeat-containing protein At4g14850"/>
    <property type="match status" value="1"/>
</dbReference>
<dbReference type="EMBL" id="KI393980">
    <property type="protein sequence ID" value="ERN05800.1"/>
    <property type="molecule type" value="Genomic_DNA"/>
</dbReference>
<protein>
    <recommendedName>
        <fullName evidence="5">Pentacotripeptide-repeat region of PRORP domain-containing protein</fullName>
    </recommendedName>
</protein>
<dbReference type="Pfam" id="PF01535">
    <property type="entry name" value="PPR"/>
    <property type="match status" value="9"/>
</dbReference>
<reference evidence="4" key="1">
    <citation type="journal article" date="2013" name="Science">
        <title>The Amborella genome and the evolution of flowering plants.</title>
        <authorList>
            <consortium name="Amborella Genome Project"/>
        </authorList>
    </citation>
    <scope>NUCLEOTIDE SEQUENCE [LARGE SCALE GENOMIC DNA]</scope>
</reference>
<organism evidence="3 4">
    <name type="scientific">Amborella trichopoda</name>
    <dbReference type="NCBI Taxonomy" id="13333"/>
    <lineage>
        <taxon>Eukaryota</taxon>
        <taxon>Viridiplantae</taxon>
        <taxon>Streptophyta</taxon>
        <taxon>Embryophyta</taxon>
        <taxon>Tracheophyta</taxon>
        <taxon>Spermatophyta</taxon>
        <taxon>Magnoliopsida</taxon>
        <taxon>Amborellales</taxon>
        <taxon>Amborellaceae</taxon>
        <taxon>Amborella</taxon>
    </lineage>
</organism>
<dbReference type="GO" id="GO:0016554">
    <property type="term" value="P:cytidine to uridine editing"/>
    <property type="evidence" value="ECO:0007669"/>
    <property type="project" value="EnsemblPlants"/>
</dbReference>
<dbReference type="NCBIfam" id="TIGR00756">
    <property type="entry name" value="PPR"/>
    <property type="match status" value="5"/>
</dbReference>
<dbReference type="GO" id="GO:0003723">
    <property type="term" value="F:RNA binding"/>
    <property type="evidence" value="ECO:0007669"/>
    <property type="project" value="InterPro"/>
</dbReference>
<evidence type="ECO:0000313" key="3">
    <source>
        <dbReference type="EMBL" id="ERN05800.1"/>
    </source>
</evidence>
<dbReference type="Pfam" id="PF13041">
    <property type="entry name" value="PPR_2"/>
    <property type="match status" value="2"/>
</dbReference>
<dbReference type="InterPro" id="IPR011990">
    <property type="entry name" value="TPR-like_helical_dom_sf"/>
</dbReference>
<dbReference type="GO" id="GO:0005739">
    <property type="term" value="C:mitochondrion"/>
    <property type="evidence" value="ECO:0007669"/>
    <property type="project" value="EnsemblPlants"/>
</dbReference>
<feature type="repeat" description="PPR" evidence="2">
    <location>
        <begin position="111"/>
        <end position="145"/>
    </location>
</feature>
<dbReference type="GO" id="GO:0080156">
    <property type="term" value="P:mitochondrial mRNA modification"/>
    <property type="evidence" value="ECO:0007669"/>
    <property type="project" value="EnsemblPlants"/>
</dbReference>
<dbReference type="HOGENOM" id="CLU_002706_15_6_1"/>
<evidence type="ECO:0000313" key="4">
    <source>
        <dbReference type="Proteomes" id="UP000017836"/>
    </source>
</evidence>
<dbReference type="FunFam" id="1.25.40.10:FF:000073">
    <property type="entry name" value="Pentatricopeptide repeat-containing protein chloroplastic"/>
    <property type="match status" value="2"/>
</dbReference>
<feature type="repeat" description="PPR" evidence="2">
    <location>
        <begin position="313"/>
        <end position="347"/>
    </location>
</feature>
<accession>W1PFG3</accession>
<feature type="repeat" description="PPR" evidence="2">
    <location>
        <begin position="49"/>
        <end position="83"/>
    </location>
</feature>
<feature type="repeat" description="PPR" evidence="2">
    <location>
        <begin position="414"/>
        <end position="448"/>
    </location>
</feature>
<dbReference type="FunFam" id="1.25.40.10:FF:000442">
    <property type="entry name" value="Pentatricopeptide repeat-containing protein At3g49710"/>
    <property type="match status" value="1"/>
</dbReference>
<evidence type="ECO:0000256" key="2">
    <source>
        <dbReference type="PROSITE-ProRule" id="PRU00708"/>
    </source>
</evidence>
<dbReference type="STRING" id="13333.W1PFG3"/>
<dbReference type="GO" id="GO:0060090">
    <property type="term" value="F:molecular adaptor activity"/>
    <property type="evidence" value="ECO:0007669"/>
    <property type="project" value="EnsemblPlants"/>
</dbReference>
<dbReference type="OMA" id="DKAHPRC"/>
<evidence type="ECO:0008006" key="5">
    <source>
        <dbReference type="Google" id="ProtNLM"/>
    </source>
</evidence>
<name>W1PFG3_AMBTC</name>
<dbReference type="eggNOG" id="KOG4197">
    <property type="taxonomic scope" value="Eukaryota"/>
</dbReference>